<keyword evidence="6" id="KW-1133">Transmembrane helix</keyword>
<gene>
    <name evidence="10" type="ORF">MNEG_10560</name>
</gene>
<dbReference type="PROSITE" id="PS00211">
    <property type="entry name" value="ABC_TRANSPORTER_1"/>
    <property type="match status" value="1"/>
</dbReference>
<evidence type="ECO:0000256" key="4">
    <source>
        <dbReference type="ARBA" id="ARBA00022741"/>
    </source>
</evidence>
<accession>A0A0D2MS59</accession>
<keyword evidence="4" id="KW-0547">Nucleotide-binding</keyword>
<evidence type="ECO:0000256" key="1">
    <source>
        <dbReference type="ARBA" id="ARBA00008575"/>
    </source>
</evidence>
<feature type="domain" description="ABC transporter" evidence="9">
    <location>
        <begin position="174"/>
        <end position="473"/>
    </location>
</feature>
<dbReference type="InterPro" id="IPR003439">
    <property type="entry name" value="ABC_transporter-like_ATP-bd"/>
</dbReference>
<dbReference type="CDD" id="cd03223">
    <property type="entry name" value="ABCD_peroxisomal_ALDP"/>
    <property type="match status" value="1"/>
</dbReference>
<evidence type="ECO:0000256" key="7">
    <source>
        <dbReference type="ARBA" id="ARBA00023136"/>
    </source>
</evidence>
<evidence type="ECO:0000256" key="2">
    <source>
        <dbReference type="ARBA" id="ARBA00022448"/>
    </source>
</evidence>
<evidence type="ECO:0000256" key="6">
    <source>
        <dbReference type="ARBA" id="ARBA00022989"/>
    </source>
</evidence>
<dbReference type="STRING" id="145388.A0A0D2MS59"/>
<evidence type="ECO:0000259" key="9">
    <source>
        <dbReference type="PROSITE" id="PS50893"/>
    </source>
</evidence>
<evidence type="ECO:0000256" key="5">
    <source>
        <dbReference type="ARBA" id="ARBA00022840"/>
    </source>
</evidence>
<keyword evidence="2" id="KW-0813">Transport</keyword>
<evidence type="ECO:0000313" key="10">
    <source>
        <dbReference type="EMBL" id="KIY97400.1"/>
    </source>
</evidence>
<dbReference type="EMBL" id="KK102587">
    <property type="protein sequence ID" value="KIY97400.1"/>
    <property type="molecule type" value="Genomic_DNA"/>
</dbReference>
<feature type="region of interest" description="Disordered" evidence="8">
    <location>
        <begin position="324"/>
        <end position="358"/>
    </location>
</feature>
<comment type="similarity">
    <text evidence="1">Belongs to the ABC transporter superfamily. ABCD family. Peroxisomal fatty acyl CoA transporter (TC 3.A.1.203) subfamily.</text>
</comment>
<keyword evidence="5" id="KW-0067">ATP-binding</keyword>
<name>A0A0D2MS59_9CHLO</name>
<keyword evidence="3" id="KW-0812">Transmembrane</keyword>
<dbReference type="InterPro" id="IPR027417">
    <property type="entry name" value="P-loop_NTPase"/>
</dbReference>
<dbReference type="AlphaFoldDB" id="A0A0D2MS59"/>
<dbReference type="OrthoDB" id="422637at2759"/>
<dbReference type="KEGG" id="mng:MNEG_10560"/>
<dbReference type="SMART" id="SM00382">
    <property type="entry name" value="AAA"/>
    <property type="match status" value="1"/>
</dbReference>
<dbReference type="InterPro" id="IPR017871">
    <property type="entry name" value="ABC_transporter-like_CS"/>
</dbReference>
<dbReference type="InterPro" id="IPR003593">
    <property type="entry name" value="AAA+_ATPase"/>
</dbReference>
<dbReference type="GeneID" id="25727735"/>
<feature type="region of interest" description="Disordered" evidence="8">
    <location>
        <begin position="273"/>
        <end position="296"/>
    </location>
</feature>
<dbReference type="PANTHER" id="PTHR11384">
    <property type="entry name" value="ATP-BINDING CASSETTE, SUB-FAMILY D MEMBER"/>
    <property type="match status" value="1"/>
</dbReference>
<protein>
    <recommendedName>
        <fullName evidence="9">ABC transporter domain-containing protein</fullName>
    </recommendedName>
</protein>
<dbReference type="SUPFAM" id="SSF52540">
    <property type="entry name" value="P-loop containing nucleoside triphosphate hydrolases"/>
    <property type="match status" value="1"/>
</dbReference>
<dbReference type="Pfam" id="PF00005">
    <property type="entry name" value="ABC_tran"/>
    <property type="match status" value="2"/>
</dbReference>
<dbReference type="PROSITE" id="PS50893">
    <property type="entry name" value="ABC_TRANSPORTER_2"/>
    <property type="match status" value="1"/>
</dbReference>
<dbReference type="GO" id="GO:0005524">
    <property type="term" value="F:ATP binding"/>
    <property type="evidence" value="ECO:0007669"/>
    <property type="project" value="UniProtKB-KW"/>
</dbReference>
<feature type="compositionally biased region" description="Gly residues" evidence="8">
    <location>
        <begin position="346"/>
        <end position="358"/>
    </location>
</feature>
<reference evidence="10 11" key="1">
    <citation type="journal article" date="2013" name="BMC Genomics">
        <title>Reconstruction of the lipid metabolism for the microalga Monoraphidium neglectum from its genome sequence reveals characteristics suitable for biofuel production.</title>
        <authorList>
            <person name="Bogen C."/>
            <person name="Al-Dilaimi A."/>
            <person name="Albersmeier A."/>
            <person name="Wichmann J."/>
            <person name="Grundmann M."/>
            <person name="Rupp O."/>
            <person name="Lauersen K.J."/>
            <person name="Blifernez-Klassen O."/>
            <person name="Kalinowski J."/>
            <person name="Goesmann A."/>
            <person name="Mussgnug J.H."/>
            <person name="Kruse O."/>
        </authorList>
    </citation>
    <scope>NUCLEOTIDE SEQUENCE [LARGE SCALE GENOMIC DNA]</scope>
    <source>
        <strain evidence="10 11">SAG 48.87</strain>
    </source>
</reference>
<dbReference type="RefSeq" id="XP_013896420.1">
    <property type="nucleotide sequence ID" value="XM_014040966.1"/>
</dbReference>
<organism evidence="10 11">
    <name type="scientific">Monoraphidium neglectum</name>
    <dbReference type="NCBI Taxonomy" id="145388"/>
    <lineage>
        <taxon>Eukaryota</taxon>
        <taxon>Viridiplantae</taxon>
        <taxon>Chlorophyta</taxon>
        <taxon>core chlorophytes</taxon>
        <taxon>Chlorophyceae</taxon>
        <taxon>CS clade</taxon>
        <taxon>Sphaeropleales</taxon>
        <taxon>Selenastraceae</taxon>
        <taxon>Monoraphidium</taxon>
    </lineage>
</organism>
<dbReference type="Gene3D" id="3.40.50.300">
    <property type="entry name" value="P-loop containing nucleotide triphosphate hydrolases"/>
    <property type="match status" value="1"/>
</dbReference>
<evidence type="ECO:0000256" key="3">
    <source>
        <dbReference type="ARBA" id="ARBA00022692"/>
    </source>
</evidence>
<keyword evidence="11" id="KW-1185">Reference proteome</keyword>
<evidence type="ECO:0000313" key="11">
    <source>
        <dbReference type="Proteomes" id="UP000054498"/>
    </source>
</evidence>
<keyword evidence="7" id="KW-0472">Membrane</keyword>
<evidence type="ECO:0000256" key="8">
    <source>
        <dbReference type="SAM" id="MobiDB-lite"/>
    </source>
</evidence>
<proteinExistence type="inferred from homology"/>
<dbReference type="Proteomes" id="UP000054498">
    <property type="component" value="Unassembled WGS sequence"/>
</dbReference>
<dbReference type="GO" id="GO:0016887">
    <property type="term" value="F:ATP hydrolysis activity"/>
    <property type="evidence" value="ECO:0007669"/>
    <property type="project" value="InterPro"/>
</dbReference>
<dbReference type="PANTHER" id="PTHR11384:SF59">
    <property type="entry name" value="LYSOSOMAL COBALAMIN TRANSPORTER ABCD4"/>
    <property type="match status" value="1"/>
</dbReference>
<dbReference type="InterPro" id="IPR050835">
    <property type="entry name" value="ABC_transporter_sub-D"/>
</dbReference>
<sequence length="477" mass="48324">MADLGRLQGVVSNYSTLLVNSRNLDFFTSFYRFIIQLLPAAVVAPLFFQGKIDFGVINQSQSAFNHILSDVSLVVYQFESLAGFSAVIDRLGEFSEVSDVKLRHVFTIEGESGAAAAKVGEGAAVAAAAAAAAAPAGRRTAASTEAAAEAGPGGITIMHMGPVAGGGGKGELLLELRGLCISTPDGSSKLAQDLNLEVRAGESLLIVGPSGAGKTSVLRALAGLWQAGGGSVLSYGLPGLGDPGCQPGSVLFLPQKPYMVLGSLRDQLLYPTWSERGSSSNGNGNGAPKHTVPPPGEAQMEEVLRRVQLGSLLDRCRAAVAAAGSSSSNTSGGGSGISSGSSSSDGGEGNAAGGGTGINVGAGRGSPLDCVADWSQLLSLGEQQRLAFARLLLTAPRLALLDEATSALDTANEALLYQAVLASGTTLISVGHRPTLVRYHRRVLQLGPPQGPTIGATWSISSAEEFAGAAAAAAVGA</sequence>